<evidence type="ECO:0000256" key="1">
    <source>
        <dbReference type="SAM" id="Phobius"/>
    </source>
</evidence>
<evidence type="ECO:0000313" key="3">
    <source>
        <dbReference type="Proteomes" id="UP000239663"/>
    </source>
</evidence>
<keyword evidence="1" id="KW-0812">Transmembrane</keyword>
<sequence length="139" mass="16189">MMELVRNNEEIVIILYCCIILEVNVSYLKDYKDIQRGLSEISSEDELVINPNSLSLILFGLMFNFFRRWLIYILAIVITGNILVSMVSFILFVIGLYDTIYHSRLEKLKKSKMGLYLAGLDTLYISIFIIYLFIARILS</sequence>
<name>A0A2S7MWT3_9BACI</name>
<accession>A0A2S7MWT3</accession>
<feature type="transmembrane region" description="Helical" evidence="1">
    <location>
        <begin position="115"/>
        <end position="138"/>
    </location>
</feature>
<protein>
    <submittedName>
        <fullName evidence="2">Uncharacterized protein</fullName>
    </submittedName>
</protein>
<proteinExistence type="predicted"/>
<keyword evidence="1" id="KW-1133">Transmembrane helix</keyword>
<dbReference type="Proteomes" id="UP000239663">
    <property type="component" value="Unassembled WGS sequence"/>
</dbReference>
<comment type="caution">
    <text evidence="2">The sequence shown here is derived from an EMBL/GenBank/DDBJ whole genome shotgun (WGS) entry which is preliminary data.</text>
</comment>
<gene>
    <name evidence="2" type="ORF">CYL18_15565</name>
</gene>
<dbReference type="AlphaFoldDB" id="A0A2S7MWT3"/>
<keyword evidence="3" id="KW-1185">Reference proteome</keyword>
<reference evidence="2 3" key="1">
    <citation type="submission" date="2017-12" db="EMBL/GenBank/DDBJ databases">
        <title>Taxonomic description and draft genome of Pradoshia cofamensis Gen. nov., sp. nov., a thermotolerant bacillale isolated from anterior gut of earthworm Eisenia fetida.</title>
        <authorList>
            <person name="Saha T."/>
            <person name="Chakraborty R."/>
        </authorList>
    </citation>
    <scope>NUCLEOTIDE SEQUENCE [LARGE SCALE GENOMIC DNA]</scope>
    <source>
        <strain evidence="2 3">EAG3</strain>
    </source>
</reference>
<feature type="transmembrane region" description="Helical" evidence="1">
    <location>
        <begin position="12"/>
        <end position="28"/>
    </location>
</feature>
<dbReference type="EMBL" id="PKOZ01000012">
    <property type="protein sequence ID" value="PQD94282.1"/>
    <property type="molecule type" value="Genomic_DNA"/>
</dbReference>
<keyword evidence="1" id="KW-0472">Membrane</keyword>
<organism evidence="2 3">
    <name type="scientific">Pradoshia eiseniae</name>
    <dbReference type="NCBI Taxonomy" id="2064768"/>
    <lineage>
        <taxon>Bacteria</taxon>
        <taxon>Bacillati</taxon>
        <taxon>Bacillota</taxon>
        <taxon>Bacilli</taxon>
        <taxon>Bacillales</taxon>
        <taxon>Bacillaceae</taxon>
        <taxon>Pradoshia</taxon>
    </lineage>
</organism>
<feature type="transmembrane region" description="Helical" evidence="1">
    <location>
        <begin position="72"/>
        <end position="94"/>
    </location>
</feature>
<evidence type="ECO:0000313" key="2">
    <source>
        <dbReference type="EMBL" id="PQD94282.1"/>
    </source>
</evidence>